<reference evidence="2" key="1">
    <citation type="submission" date="2021-03" db="EMBL/GenBank/DDBJ databases">
        <title>Draft genome sequence of rust myrtle Austropuccinia psidii MF-1, a brazilian biotype.</title>
        <authorList>
            <person name="Quecine M.C."/>
            <person name="Pachon D.M.R."/>
            <person name="Bonatelli M.L."/>
            <person name="Correr F.H."/>
            <person name="Franceschini L.M."/>
            <person name="Leite T.F."/>
            <person name="Margarido G.R.A."/>
            <person name="Almeida C.A."/>
            <person name="Ferrarezi J.A."/>
            <person name="Labate C.A."/>
        </authorList>
    </citation>
    <scope>NUCLEOTIDE SEQUENCE</scope>
    <source>
        <strain evidence="2">MF-1</strain>
    </source>
</reference>
<feature type="transmembrane region" description="Helical" evidence="1">
    <location>
        <begin position="90"/>
        <end position="113"/>
    </location>
</feature>
<keyword evidence="3" id="KW-1185">Reference proteome</keyword>
<feature type="transmembrane region" description="Helical" evidence="1">
    <location>
        <begin position="45"/>
        <end position="69"/>
    </location>
</feature>
<keyword evidence="1" id="KW-0812">Transmembrane</keyword>
<evidence type="ECO:0000313" key="3">
    <source>
        <dbReference type="Proteomes" id="UP000765509"/>
    </source>
</evidence>
<name>A0A9Q3F0G4_9BASI</name>
<comment type="caution">
    <text evidence="2">The sequence shown here is derived from an EMBL/GenBank/DDBJ whole genome shotgun (WGS) entry which is preliminary data.</text>
</comment>
<sequence length="119" mass="12494">MWLGFGAAGIVAGSLAAAFQSAMYGAFTPAAGVFAVLTSLGMTGTLPVIMSVFACAAIIAIIALIAYFGTQFLPKVFDAFSLLHEVVGSILSAFPLLILHTIILQILIIYYVFLPNTFS</sequence>
<dbReference type="Proteomes" id="UP000765509">
    <property type="component" value="Unassembled WGS sequence"/>
</dbReference>
<protein>
    <submittedName>
        <fullName evidence="2">Uncharacterized protein</fullName>
    </submittedName>
</protein>
<organism evidence="2 3">
    <name type="scientific">Austropuccinia psidii MF-1</name>
    <dbReference type="NCBI Taxonomy" id="1389203"/>
    <lineage>
        <taxon>Eukaryota</taxon>
        <taxon>Fungi</taxon>
        <taxon>Dikarya</taxon>
        <taxon>Basidiomycota</taxon>
        <taxon>Pucciniomycotina</taxon>
        <taxon>Pucciniomycetes</taxon>
        <taxon>Pucciniales</taxon>
        <taxon>Sphaerophragmiaceae</taxon>
        <taxon>Austropuccinia</taxon>
    </lineage>
</organism>
<dbReference type="EMBL" id="AVOT02036101">
    <property type="protein sequence ID" value="MBW0530549.1"/>
    <property type="molecule type" value="Genomic_DNA"/>
</dbReference>
<keyword evidence="1" id="KW-1133">Transmembrane helix</keyword>
<dbReference type="OrthoDB" id="440424at2759"/>
<dbReference type="AlphaFoldDB" id="A0A9Q3F0G4"/>
<proteinExistence type="predicted"/>
<accession>A0A9Q3F0G4</accession>
<gene>
    <name evidence="2" type="ORF">O181_070264</name>
</gene>
<keyword evidence="1" id="KW-0472">Membrane</keyword>
<evidence type="ECO:0000256" key="1">
    <source>
        <dbReference type="SAM" id="Phobius"/>
    </source>
</evidence>
<dbReference type="InterPro" id="IPR038213">
    <property type="entry name" value="IFI6/IFI27-like_sf"/>
</dbReference>
<evidence type="ECO:0000313" key="2">
    <source>
        <dbReference type="EMBL" id="MBW0530549.1"/>
    </source>
</evidence>
<dbReference type="Gene3D" id="6.10.110.10">
    <property type="match status" value="1"/>
</dbReference>